<protein>
    <recommendedName>
        <fullName evidence="4">Phytanoyl-CoA dioxygenase (PhyH)</fullName>
    </recommendedName>
</protein>
<comment type="caution">
    <text evidence="2">The sequence shown here is derived from an EMBL/GenBank/DDBJ whole genome shotgun (WGS) entry which is preliminary data.</text>
</comment>
<name>A0ABQ2PJ42_9NEIS</name>
<dbReference type="InterPro" id="IPR008775">
    <property type="entry name" value="Phytyl_CoA_dOase-like"/>
</dbReference>
<dbReference type="Gene3D" id="2.60.120.620">
    <property type="entry name" value="q2cbj1_9rhob like domain"/>
    <property type="match status" value="1"/>
</dbReference>
<evidence type="ECO:0000256" key="1">
    <source>
        <dbReference type="ARBA" id="ARBA00001954"/>
    </source>
</evidence>
<accession>A0ABQ2PJ42</accession>
<organism evidence="2 3">
    <name type="scientific">Silvimonas amylolytica</name>
    <dbReference type="NCBI Taxonomy" id="449663"/>
    <lineage>
        <taxon>Bacteria</taxon>
        <taxon>Pseudomonadati</taxon>
        <taxon>Pseudomonadota</taxon>
        <taxon>Betaproteobacteria</taxon>
        <taxon>Neisseriales</taxon>
        <taxon>Chitinibacteraceae</taxon>
        <taxon>Silvimonas</taxon>
    </lineage>
</organism>
<dbReference type="SUPFAM" id="SSF51197">
    <property type="entry name" value="Clavaminate synthase-like"/>
    <property type="match status" value="1"/>
</dbReference>
<keyword evidence="3" id="KW-1185">Reference proteome</keyword>
<gene>
    <name evidence="2" type="ORF">GCM10010971_14140</name>
</gene>
<dbReference type="EMBL" id="BMLY01000002">
    <property type="protein sequence ID" value="GGP25595.1"/>
    <property type="molecule type" value="Genomic_DNA"/>
</dbReference>
<evidence type="ECO:0000313" key="2">
    <source>
        <dbReference type="EMBL" id="GGP25595.1"/>
    </source>
</evidence>
<evidence type="ECO:0008006" key="4">
    <source>
        <dbReference type="Google" id="ProtNLM"/>
    </source>
</evidence>
<evidence type="ECO:0000313" key="3">
    <source>
        <dbReference type="Proteomes" id="UP000621859"/>
    </source>
</evidence>
<dbReference type="Pfam" id="PF05721">
    <property type="entry name" value="PhyH"/>
    <property type="match status" value="1"/>
</dbReference>
<reference evidence="3" key="1">
    <citation type="journal article" date="2019" name="Int. J. Syst. Evol. Microbiol.">
        <title>The Global Catalogue of Microorganisms (GCM) 10K type strain sequencing project: providing services to taxonomists for standard genome sequencing and annotation.</title>
        <authorList>
            <consortium name="The Broad Institute Genomics Platform"/>
            <consortium name="The Broad Institute Genome Sequencing Center for Infectious Disease"/>
            <person name="Wu L."/>
            <person name="Ma J."/>
        </authorList>
    </citation>
    <scope>NUCLEOTIDE SEQUENCE [LARGE SCALE GENOMIC DNA]</scope>
    <source>
        <strain evidence="3">CGMCC 1.8860</strain>
    </source>
</reference>
<sequence length="247" mass="27158">MLHYSRMWSVLSLQGLYCLTDHLLLAAIQAAQFNADGFACIKNVLTPAQCDGLAELAGPLSGAGERSLLKAPWCADVARLLREHLPDFIPADHVAVQCTLFEKTAQKNWLVAVHQDLSIPVARRIDHPWLGGWSEKEGTIFVQPPSRVLAQMVAVRLHLDDCLEADGPLRLVPGTHQRGRIDQATAVELRRSLGETVCVAHAGDVLIMRPLALHSSSRNTGTSRRRVLHFVYGPPTLPLGLTWHEAV</sequence>
<proteinExistence type="predicted"/>
<dbReference type="Proteomes" id="UP000621859">
    <property type="component" value="Unassembled WGS sequence"/>
</dbReference>
<dbReference type="PANTHER" id="PTHR20883">
    <property type="entry name" value="PHYTANOYL-COA DIOXYGENASE DOMAIN CONTAINING 1"/>
    <property type="match status" value="1"/>
</dbReference>
<comment type="cofactor">
    <cofactor evidence="1">
        <name>Fe(2+)</name>
        <dbReference type="ChEBI" id="CHEBI:29033"/>
    </cofactor>
</comment>
<dbReference type="PANTHER" id="PTHR20883:SF48">
    <property type="entry name" value="ECTOINE DIOXYGENASE"/>
    <property type="match status" value="1"/>
</dbReference>